<sequence>GRVACDISISDEFLTPELLLTWCFNDLNVEQIVSLASCLTGGDRAEVKVRLKNELADPYFRLQKAAKHVATTIRDAKIEIDFDQYVNSFRPNLMEVAYAWCKGAKFAQICKMTNSFEGAVIRVIRRLGELLEELSNASKIIGNEELAAKFEKGSKLIKRDIIF</sequence>
<reference evidence="6 7" key="1">
    <citation type="journal article" date="2024" name="BMC Biol.">
        <title>Comparative genomics of Ascetosporea gives new insight into the evolutionary basis for animal parasitism in Rhizaria.</title>
        <authorList>
            <person name="Hiltunen Thoren M."/>
            <person name="Onut-Brannstrom I."/>
            <person name="Alfjorden A."/>
            <person name="Peckova H."/>
            <person name="Swords F."/>
            <person name="Hooper C."/>
            <person name="Holzer A.S."/>
            <person name="Bass D."/>
            <person name="Burki F."/>
        </authorList>
    </citation>
    <scope>NUCLEOTIDE SEQUENCE [LARGE SCALE GENOMIC DNA]</scope>
    <source>
        <strain evidence="6">20-A016</strain>
    </source>
</reference>
<gene>
    <name evidence="6" type="primary">MTR4</name>
    <name evidence="6" type="ORF">MHBO_005098</name>
</gene>
<dbReference type="InterPro" id="IPR012961">
    <property type="entry name" value="Ski2/MTR4_C"/>
</dbReference>
<keyword evidence="2 6" id="KW-0378">Hydrolase</keyword>
<dbReference type="Gene3D" id="1.10.3380.30">
    <property type="match status" value="1"/>
</dbReference>
<name>A0ABV2AVV1_9EUKA</name>
<feature type="non-terminal residue" evidence="6">
    <location>
        <position position="1"/>
    </location>
</feature>
<evidence type="ECO:0000256" key="4">
    <source>
        <dbReference type="ARBA" id="ARBA00022840"/>
    </source>
</evidence>
<dbReference type="SMART" id="SM01142">
    <property type="entry name" value="DSHCT"/>
    <property type="match status" value="1"/>
</dbReference>
<evidence type="ECO:0000313" key="6">
    <source>
        <dbReference type="EMBL" id="MES1923516.1"/>
    </source>
</evidence>
<dbReference type="Proteomes" id="UP001439008">
    <property type="component" value="Unassembled WGS sequence"/>
</dbReference>
<keyword evidence="4" id="KW-0067">ATP-binding</keyword>
<dbReference type="GO" id="GO:0003724">
    <property type="term" value="F:RNA helicase activity"/>
    <property type="evidence" value="ECO:0007669"/>
    <property type="project" value="UniProtKB-EC"/>
</dbReference>
<dbReference type="GO" id="GO:0016787">
    <property type="term" value="F:hydrolase activity"/>
    <property type="evidence" value="ECO:0007669"/>
    <property type="project" value="UniProtKB-KW"/>
</dbReference>
<keyword evidence="1" id="KW-0547">Nucleotide-binding</keyword>
<dbReference type="EC" id="3.6.4.13" evidence="6"/>
<organism evidence="6 7">
    <name type="scientific">Bonamia ostreae</name>
    <dbReference type="NCBI Taxonomy" id="126728"/>
    <lineage>
        <taxon>Eukaryota</taxon>
        <taxon>Sar</taxon>
        <taxon>Rhizaria</taxon>
        <taxon>Endomyxa</taxon>
        <taxon>Ascetosporea</taxon>
        <taxon>Haplosporida</taxon>
        <taxon>Bonamia</taxon>
    </lineage>
</organism>
<evidence type="ECO:0000256" key="3">
    <source>
        <dbReference type="ARBA" id="ARBA00022806"/>
    </source>
</evidence>
<evidence type="ECO:0000256" key="2">
    <source>
        <dbReference type="ARBA" id="ARBA00022801"/>
    </source>
</evidence>
<keyword evidence="7" id="KW-1185">Reference proteome</keyword>
<evidence type="ECO:0000313" key="7">
    <source>
        <dbReference type="Proteomes" id="UP001439008"/>
    </source>
</evidence>
<accession>A0ABV2AVV1</accession>
<feature type="non-terminal residue" evidence="6">
    <location>
        <position position="163"/>
    </location>
</feature>
<dbReference type="PANTHER" id="PTHR12131">
    <property type="entry name" value="ATP-DEPENDENT RNA AND DNA HELICASE"/>
    <property type="match status" value="1"/>
</dbReference>
<dbReference type="Pfam" id="PF08148">
    <property type="entry name" value="DSHCT"/>
    <property type="match status" value="1"/>
</dbReference>
<dbReference type="EMBL" id="JBDODL010006597">
    <property type="protein sequence ID" value="MES1923516.1"/>
    <property type="molecule type" value="Genomic_DNA"/>
</dbReference>
<proteinExistence type="predicted"/>
<protein>
    <submittedName>
        <fullName evidence="6">ATP-dependent RNA helicase mtr4</fullName>
        <ecNumber evidence="6">3.6.4.13</ecNumber>
    </submittedName>
</protein>
<keyword evidence="3 6" id="KW-0347">Helicase</keyword>
<dbReference type="InterPro" id="IPR050699">
    <property type="entry name" value="RNA-DNA_Helicase"/>
</dbReference>
<feature type="domain" description="ATP-dependent RNA helicase Ski2/MTR4 C-terminal" evidence="5">
    <location>
        <begin position="1"/>
        <end position="162"/>
    </location>
</feature>
<evidence type="ECO:0000256" key="1">
    <source>
        <dbReference type="ARBA" id="ARBA00022741"/>
    </source>
</evidence>
<evidence type="ECO:0000259" key="5">
    <source>
        <dbReference type="SMART" id="SM01142"/>
    </source>
</evidence>
<comment type="caution">
    <text evidence="6">The sequence shown here is derived from an EMBL/GenBank/DDBJ whole genome shotgun (WGS) entry which is preliminary data.</text>
</comment>
<dbReference type="PANTHER" id="PTHR12131:SF7">
    <property type="entry name" value="EXOSOME RNA HELICASE MTR4"/>
    <property type="match status" value="1"/>
</dbReference>